<comment type="catalytic activity">
    <reaction evidence="1">
        <text>Hydrolysis of terminal non-reducing N-acetyl-D-hexosamine residues in N-acetyl-beta-D-hexosaminides.</text>
        <dbReference type="EC" id="3.2.1.52"/>
    </reaction>
</comment>
<evidence type="ECO:0000256" key="5">
    <source>
        <dbReference type="SAM" id="Phobius"/>
    </source>
</evidence>
<dbReference type="RefSeq" id="XP_026729876.1">
    <property type="nucleotide sequence ID" value="XM_026874075.1"/>
</dbReference>
<feature type="domain" description="Glycoside hydrolase family 20 catalytic" evidence="6">
    <location>
        <begin position="112"/>
        <end position="262"/>
    </location>
</feature>
<dbReference type="CDD" id="cd06565">
    <property type="entry name" value="GH20_GcnA-like"/>
    <property type="match status" value="1"/>
</dbReference>
<evidence type="ECO:0000313" key="7">
    <source>
        <dbReference type="Proteomes" id="UP000322000"/>
    </source>
</evidence>
<evidence type="ECO:0000256" key="4">
    <source>
        <dbReference type="ARBA" id="ARBA00022801"/>
    </source>
</evidence>
<dbReference type="AlphaFoldDB" id="A0A7E5VNY0"/>
<keyword evidence="5" id="KW-0812">Transmembrane</keyword>
<dbReference type="InParanoid" id="A0A7E5VNY0"/>
<keyword evidence="5" id="KW-1133">Transmembrane helix</keyword>
<proteinExistence type="inferred from homology"/>
<protein>
    <recommendedName>
        <fullName evidence="3">beta-N-acetylhexosaminidase</fullName>
        <ecNumber evidence="3">3.2.1.52</ecNumber>
    </recommendedName>
</protein>
<evidence type="ECO:0000313" key="8">
    <source>
        <dbReference type="RefSeq" id="XP_026729876.1"/>
    </source>
</evidence>
<dbReference type="Gene3D" id="3.20.20.80">
    <property type="entry name" value="Glycosidases"/>
    <property type="match status" value="1"/>
</dbReference>
<dbReference type="SUPFAM" id="SSF51445">
    <property type="entry name" value="(Trans)glycosidases"/>
    <property type="match status" value="1"/>
</dbReference>
<comment type="similarity">
    <text evidence="2">Belongs to the glycosyl hydrolase 20 family.</text>
</comment>
<accession>A0A7E5VNY0</accession>
<evidence type="ECO:0000259" key="6">
    <source>
        <dbReference type="Pfam" id="PF00728"/>
    </source>
</evidence>
<dbReference type="Pfam" id="PF00728">
    <property type="entry name" value="Glyco_hydro_20"/>
    <property type="match status" value="1"/>
</dbReference>
<dbReference type="InterPro" id="IPR038901">
    <property type="entry name" value="HEXDC-like"/>
</dbReference>
<dbReference type="GO" id="GO:0004563">
    <property type="term" value="F:beta-N-acetylhexosaminidase activity"/>
    <property type="evidence" value="ECO:0007669"/>
    <property type="project" value="UniProtKB-EC"/>
</dbReference>
<gene>
    <name evidence="8" type="primary">LOC113495382</name>
</gene>
<keyword evidence="4" id="KW-0378">Hydrolase</keyword>
<dbReference type="InterPro" id="IPR015883">
    <property type="entry name" value="Glyco_hydro_20_cat"/>
</dbReference>
<dbReference type="Proteomes" id="UP000322000">
    <property type="component" value="Chromosome 6"/>
</dbReference>
<reference evidence="8" key="1">
    <citation type="submission" date="2025-08" db="UniProtKB">
        <authorList>
            <consortium name="RefSeq"/>
        </authorList>
    </citation>
    <scope>IDENTIFICATION</scope>
</reference>
<dbReference type="PANTHER" id="PTHR21040:SF8">
    <property type="entry name" value="BCDNA.GH04120"/>
    <property type="match status" value="1"/>
</dbReference>
<keyword evidence="5" id="KW-0472">Membrane</keyword>
<dbReference type="OrthoDB" id="10023921at2759"/>
<dbReference type="EC" id="3.2.1.52" evidence="3"/>
<evidence type="ECO:0000256" key="3">
    <source>
        <dbReference type="ARBA" id="ARBA00012663"/>
    </source>
</evidence>
<name>A0A7E5VNY0_TRINI</name>
<sequence length="557" mass="65720">MTRRQIMRCFAIMRSIRIKFFVLTFSLLTIYLFLFYFFIEKWINRKNDSVGQSSVGLSLKHVVVHLDLKGSPPKLKYLESLLPVFKYYGVNGLLMEYEDMFPYEGDLVNISSRNCYDKNELKNFLNKSVNMGIEIIPLIQTFGHMEHALKLQEFRQLRESQKFPDSMCPSKAGSLQLVKEMLTQVINFHASIVPLNHIHIGCDEVYHINKCDKCRHRNLTNIKLFYKHLQTLETTIHELSPRTTVLIWDDMLRGKKGLQLSSMDNADVEPVYWDYKPRLTVSHTDLLNYHRKFKNIWIATAYKGADGRVATTPNFKNRFNNHIAWLNFILGYKFGGESKVYDFKGIILTGWSRYSHMDPLCELLPAAIPSLVINLILIQKMKKGVVINEAETLDSDDFFSKYIQAEFNMRFKCRNMIYVDDFNSAVCNYENSEIYNELKNYNFFYKNIKDKFINDNAILASINYYSQIGNINMNTAQIHLSWCKDNLKKLSNFEEKFRYLMSVYYEKDVVDEYVMSKTYDTTKKIWNVWTTLKQHLKTVKWDRRPIQNNITMILNYV</sequence>
<dbReference type="InterPro" id="IPR017853">
    <property type="entry name" value="GH"/>
</dbReference>
<keyword evidence="7" id="KW-1185">Reference proteome</keyword>
<dbReference type="PANTHER" id="PTHR21040">
    <property type="entry name" value="BCDNA.GH04120"/>
    <property type="match status" value="1"/>
</dbReference>
<organism evidence="7 8">
    <name type="scientific">Trichoplusia ni</name>
    <name type="common">Cabbage looper</name>
    <dbReference type="NCBI Taxonomy" id="7111"/>
    <lineage>
        <taxon>Eukaryota</taxon>
        <taxon>Metazoa</taxon>
        <taxon>Ecdysozoa</taxon>
        <taxon>Arthropoda</taxon>
        <taxon>Hexapoda</taxon>
        <taxon>Insecta</taxon>
        <taxon>Pterygota</taxon>
        <taxon>Neoptera</taxon>
        <taxon>Endopterygota</taxon>
        <taxon>Lepidoptera</taxon>
        <taxon>Glossata</taxon>
        <taxon>Ditrysia</taxon>
        <taxon>Noctuoidea</taxon>
        <taxon>Noctuidae</taxon>
        <taxon>Plusiinae</taxon>
        <taxon>Trichoplusia</taxon>
    </lineage>
</organism>
<feature type="transmembrane region" description="Helical" evidence="5">
    <location>
        <begin position="20"/>
        <end position="39"/>
    </location>
</feature>
<evidence type="ECO:0000256" key="1">
    <source>
        <dbReference type="ARBA" id="ARBA00001231"/>
    </source>
</evidence>
<dbReference type="GeneID" id="113495382"/>
<dbReference type="KEGG" id="tnl:113495382"/>
<dbReference type="GO" id="GO:0005975">
    <property type="term" value="P:carbohydrate metabolic process"/>
    <property type="evidence" value="ECO:0007669"/>
    <property type="project" value="InterPro"/>
</dbReference>
<evidence type="ECO:0000256" key="2">
    <source>
        <dbReference type="ARBA" id="ARBA00006285"/>
    </source>
</evidence>